<feature type="repeat" description="ANK" evidence="2">
    <location>
        <begin position="1032"/>
        <end position="1064"/>
    </location>
</feature>
<dbReference type="Pfam" id="PF00023">
    <property type="entry name" value="Ank"/>
    <property type="match status" value="1"/>
</dbReference>
<dbReference type="InterPro" id="IPR036770">
    <property type="entry name" value="Ankyrin_rpt-contain_sf"/>
</dbReference>
<reference evidence="5 6" key="1">
    <citation type="submission" date="2015-01" db="EMBL/GenBank/DDBJ databases">
        <title>The Genome Sequence of Capronia semiimmersa CBS27337.</title>
        <authorList>
            <consortium name="The Broad Institute Genomics Platform"/>
            <person name="Cuomo C."/>
            <person name="de Hoog S."/>
            <person name="Gorbushina A."/>
            <person name="Stielow B."/>
            <person name="Teixiera M."/>
            <person name="Abouelleil A."/>
            <person name="Chapman S.B."/>
            <person name="Priest M."/>
            <person name="Young S.K."/>
            <person name="Wortman J."/>
            <person name="Nusbaum C."/>
            <person name="Birren B."/>
        </authorList>
    </citation>
    <scope>NUCLEOTIDE SEQUENCE [LARGE SCALE GENOMIC DNA]</scope>
    <source>
        <strain evidence="5 6">CBS 27337</strain>
    </source>
</reference>
<dbReference type="PANTHER" id="PTHR10622">
    <property type="entry name" value="HET DOMAIN-CONTAINING PROTEIN"/>
    <property type="match status" value="1"/>
</dbReference>
<name>A0A0D2D149_9EURO</name>
<dbReference type="PROSITE" id="PS50297">
    <property type="entry name" value="ANK_REP_REGION"/>
    <property type="match status" value="3"/>
</dbReference>
<evidence type="ECO:0000259" key="4">
    <source>
        <dbReference type="Pfam" id="PF24883"/>
    </source>
</evidence>
<keyword evidence="6" id="KW-1185">Reference proteome</keyword>
<dbReference type="Pfam" id="PF06985">
    <property type="entry name" value="HET"/>
    <property type="match status" value="1"/>
</dbReference>
<dbReference type="PANTHER" id="PTHR10622:SF13">
    <property type="entry name" value="NACHT DOMAIN-CONTAINING PROTEIN"/>
    <property type="match status" value="1"/>
</dbReference>
<keyword evidence="2" id="KW-0040">ANK repeat</keyword>
<dbReference type="SUPFAM" id="SSF48403">
    <property type="entry name" value="Ankyrin repeat"/>
    <property type="match status" value="1"/>
</dbReference>
<sequence>MHLLEIGDQGEISLTEDLYDGIPPYAILSHTWEDDKDEVHFDDLKHESWKNKAGYKKIRFCAEQAKKDKLEYFWVDTCCINKANETKYSEAIRSMFRWYRDAVKCYVYLSDVSVHDGDGNQIKRTWKTSFRRSRWFTRGWTLQELLAPESVEFFSREEERLGTKQTLDQRIHEITGIPIEALRGEPLSHFPVDERMRWAAKRDTKKKEDKAYCLLGIFDVSMSVRYGEGEKNALTRLRMKIDKRWSKSFAHTLPVTTNSILYDHARLTSINSPPISNDGNVALNLKNGSITADEQAKYHRLLQSLTFERMDARLLNIKNALPRTCRWIFEEEKFTMWITRKGIEDNHGFLWIKGKPASGKSTIMKEAVKTVKKGHPGDIVISYFFNAQARGHLENSSVGMYRSLVLQILQARPQLQGHFLQMFATKDREGLLDDWTPTELQGFLTDVVESLGDCPLDVFVDALDEGDENDVRELIAFLEELSQRAVTYGTSLRICLSSCHFPHISIRKGLFLVMEHQDGQRDDIETYVRLRLSGDGGHRMEELREKVCQKSSRVFLWVVLVIPILNTLYDRGQMAAMEAGLEDIPDTLDGLFARILARNAEDIDSSVLLLQWVLFSMRPLSPVELYLAVRSGLASSPVEGATSLDTETLELNLLHYSRGLTEVTTTKPPLVQFVHETVRNFLVGENGLIKVDTHLAGNVKGISHEQLHTACLRYFDQCLPFNPDYQGESVRRCGQATDVQQKFPFAEYAVNCMFSHADVAEVSGIPHREFLRRFQGHGTQDLLKWIWFRNTFQLYRVRQYTTKVHLLYILAEQNLASLGKVLIDDKVDVNARGQRYGNALQAACVGGHEQMTELLIENGARINAEGGELEYALCAAIHGKHESIIRLLLRRGELPPAQALQKRLFMTISRGFLFGVETLVDALGTTNFANNRGQSPLSLALEKNKLLVADLLIRKGANIHAQGGHHGNELQVAAAGGCEQKAQLIPVKARTDVNTQGGYHNTTLQAAAARGSEQVARLLIEDGVDVNASGGYYGNALQAAAANGHERVAQLLVEKGADVNALGGFYTNALQAAAAGGHEQIAQLLIKAGASVNAQGGKYSNALQTAAGKGRERVAQLLIENEADVNAPGGYYGNALQAARANGHEKMAQLLIEKGAV</sequence>
<dbReference type="PROSITE" id="PS50088">
    <property type="entry name" value="ANK_REPEAT"/>
    <property type="match status" value="5"/>
</dbReference>
<dbReference type="Pfam" id="PF24883">
    <property type="entry name" value="NPHP3_N"/>
    <property type="match status" value="1"/>
</dbReference>
<feature type="repeat" description="ANK" evidence="2">
    <location>
        <begin position="835"/>
        <end position="867"/>
    </location>
</feature>
<gene>
    <name evidence="5" type="ORF">PV04_03406</name>
</gene>
<dbReference type="Gene3D" id="1.25.40.20">
    <property type="entry name" value="Ankyrin repeat-containing domain"/>
    <property type="match status" value="3"/>
</dbReference>
<feature type="repeat" description="ANK" evidence="2">
    <location>
        <begin position="1065"/>
        <end position="1097"/>
    </location>
</feature>
<dbReference type="Pfam" id="PF12796">
    <property type="entry name" value="Ank_2"/>
    <property type="match status" value="3"/>
</dbReference>
<feature type="domain" description="Nephrocystin 3-like N-terminal" evidence="4">
    <location>
        <begin position="324"/>
        <end position="498"/>
    </location>
</feature>
<evidence type="ECO:0000256" key="2">
    <source>
        <dbReference type="PROSITE-ProRule" id="PRU00023"/>
    </source>
</evidence>
<dbReference type="InterPro" id="IPR010730">
    <property type="entry name" value="HET"/>
</dbReference>
<keyword evidence="1" id="KW-0677">Repeat</keyword>
<dbReference type="AlphaFoldDB" id="A0A0D2D149"/>
<evidence type="ECO:0000256" key="1">
    <source>
        <dbReference type="ARBA" id="ARBA00022737"/>
    </source>
</evidence>
<dbReference type="EMBL" id="KN846957">
    <property type="protein sequence ID" value="KIW71216.1"/>
    <property type="molecule type" value="Genomic_DNA"/>
</dbReference>
<dbReference type="InterPro" id="IPR056884">
    <property type="entry name" value="NPHP3-like_N"/>
</dbReference>
<protein>
    <submittedName>
        <fullName evidence="5">Uncharacterized protein</fullName>
    </submittedName>
</protein>
<evidence type="ECO:0000313" key="5">
    <source>
        <dbReference type="EMBL" id="KIW71216.1"/>
    </source>
</evidence>
<evidence type="ECO:0000259" key="3">
    <source>
        <dbReference type="Pfam" id="PF06985"/>
    </source>
</evidence>
<organism evidence="5 6">
    <name type="scientific">Phialophora macrospora</name>
    <dbReference type="NCBI Taxonomy" id="1851006"/>
    <lineage>
        <taxon>Eukaryota</taxon>
        <taxon>Fungi</taxon>
        <taxon>Dikarya</taxon>
        <taxon>Ascomycota</taxon>
        <taxon>Pezizomycotina</taxon>
        <taxon>Eurotiomycetes</taxon>
        <taxon>Chaetothyriomycetidae</taxon>
        <taxon>Chaetothyriales</taxon>
        <taxon>Herpotrichiellaceae</taxon>
        <taxon>Phialophora</taxon>
    </lineage>
</organism>
<dbReference type="SMART" id="SM00248">
    <property type="entry name" value="ANK"/>
    <property type="match status" value="8"/>
</dbReference>
<evidence type="ECO:0000313" key="6">
    <source>
        <dbReference type="Proteomes" id="UP000054266"/>
    </source>
</evidence>
<proteinExistence type="predicted"/>
<feature type="repeat" description="ANK" evidence="2">
    <location>
        <begin position="999"/>
        <end position="1031"/>
    </location>
</feature>
<dbReference type="Proteomes" id="UP000054266">
    <property type="component" value="Unassembled WGS sequence"/>
</dbReference>
<feature type="repeat" description="ANK" evidence="2">
    <location>
        <begin position="932"/>
        <end position="964"/>
    </location>
</feature>
<accession>A0A0D2D149</accession>
<dbReference type="STRING" id="5601.A0A0D2D149"/>
<dbReference type="InterPro" id="IPR002110">
    <property type="entry name" value="Ankyrin_rpt"/>
</dbReference>
<feature type="domain" description="Heterokaryon incompatibility" evidence="3">
    <location>
        <begin position="25"/>
        <end position="115"/>
    </location>
</feature>